<proteinExistence type="predicted"/>
<dbReference type="SUPFAM" id="SSF52540">
    <property type="entry name" value="P-loop containing nucleoside triphosphate hydrolases"/>
    <property type="match status" value="1"/>
</dbReference>
<evidence type="ECO:0000256" key="1">
    <source>
        <dbReference type="SAM" id="MobiDB-lite"/>
    </source>
</evidence>
<dbReference type="PANTHER" id="PTHR43681">
    <property type="entry name" value="TRANSMEMBRANE GTPASE FZO"/>
    <property type="match status" value="1"/>
</dbReference>
<dbReference type="AlphaFoldDB" id="A0A7S2UYE7"/>
<evidence type="ECO:0000259" key="2">
    <source>
        <dbReference type="Pfam" id="PF00350"/>
    </source>
</evidence>
<dbReference type="Pfam" id="PF00350">
    <property type="entry name" value="Dynamin_N"/>
    <property type="match status" value="1"/>
</dbReference>
<reference evidence="3" key="1">
    <citation type="submission" date="2021-01" db="EMBL/GenBank/DDBJ databases">
        <authorList>
            <person name="Corre E."/>
            <person name="Pelletier E."/>
            <person name="Niang G."/>
            <person name="Scheremetjew M."/>
            <person name="Finn R."/>
            <person name="Kale V."/>
            <person name="Holt S."/>
            <person name="Cochrane G."/>
            <person name="Meng A."/>
            <person name="Brown T."/>
            <person name="Cohen L."/>
        </authorList>
    </citation>
    <scope>NUCLEOTIDE SEQUENCE</scope>
    <source>
        <strain evidence="3">CCMP1661</strain>
    </source>
</reference>
<dbReference type="Gene3D" id="3.40.50.300">
    <property type="entry name" value="P-loop containing nucleotide triphosphate hydrolases"/>
    <property type="match status" value="1"/>
</dbReference>
<dbReference type="InterPro" id="IPR027417">
    <property type="entry name" value="P-loop_NTPase"/>
</dbReference>
<feature type="domain" description="Dynamin N-terminal" evidence="2">
    <location>
        <begin position="95"/>
        <end position="274"/>
    </location>
</feature>
<dbReference type="InterPro" id="IPR051943">
    <property type="entry name" value="TRAFAC_Dynamin-like_GTPase"/>
</dbReference>
<sequence>MIGRLTGLVPRWHLLRGAASRICRGNLAGFSTMSDKGSAPKFTIDLSEETQKTILKRCGELHATLQPLNEGTRGPLTGGGGMGLDGRTTKLPFVFLLGNHSSGKSSFINYVLQRKIQTAGVAPTDDSFTIISPGPQDIDQDGPALVGDPDMGFSGLRHFGPALIHHIQLKVRSGVATNSFMMVDSPGMIDSPVSRVSAFESATASYEGGYDTDRQRQFDRGYDFEAAVRWFADRADVVLLFFDPDKPGTTGETLSILTNSLAGLDHKLYIILNKADQFRRIHDFARAYGSLCWNLSKVITRKDLPRIFTMCLPEQDRLADGGPTARLDLDAGANGESGGLQDLHETRNDVVAEVFKAPKRRIDNVITRLTDSAHLLEVHCTVLQQLQKSRNRHVWRGRLALTGATLVAAGAAAAAATLTMPTEVLAATGAAGLMVVGGTHLYNRRVLADETAQLLTSEGLNTAFEACYAPRLAEGDEFVLAVWKRIRDNLKVSLTTAGFEGVDKVRAGQLQELARVLEEEVPSLRRLASPHQTQQGAVDGSNEV</sequence>
<name>A0A7S2UYE7_9STRA</name>
<dbReference type="EMBL" id="HBHR01011116">
    <property type="protein sequence ID" value="CAD9862825.1"/>
    <property type="molecule type" value="Transcribed_RNA"/>
</dbReference>
<accession>A0A7S2UYE7</accession>
<feature type="region of interest" description="Disordered" evidence="1">
    <location>
        <begin position="524"/>
        <end position="544"/>
    </location>
</feature>
<dbReference type="InterPro" id="IPR045063">
    <property type="entry name" value="Dynamin_N"/>
</dbReference>
<organism evidence="3">
    <name type="scientific">Fibrocapsa japonica</name>
    <dbReference type="NCBI Taxonomy" id="94617"/>
    <lineage>
        <taxon>Eukaryota</taxon>
        <taxon>Sar</taxon>
        <taxon>Stramenopiles</taxon>
        <taxon>Ochrophyta</taxon>
        <taxon>Raphidophyceae</taxon>
        <taxon>Chattonellales</taxon>
        <taxon>Chattonellaceae</taxon>
        <taxon>Fibrocapsa</taxon>
    </lineage>
</organism>
<protein>
    <recommendedName>
        <fullName evidence="2">Dynamin N-terminal domain-containing protein</fullName>
    </recommendedName>
</protein>
<evidence type="ECO:0000313" key="3">
    <source>
        <dbReference type="EMBL" id="CAD9862825.1"/>
    </source>
</evidence>
<gene>
    <name evidence="3" type="ORF">FJAP1339_LOCUS5357</name>
</gene>
<dbReference type="PANTHER" id="PTHR43681:SF1">
    <property type="entry name" value="SARCALUMENIN"/>
    <property type="match status" value="1"/>
</dbReference>